<evidence type="ECO:0000256" key="11">
    <source>
        <dbReference type="SAM" id="MobiDB-lite"/>
    </source>
</evidence>
<dbReference type="InterPro" id="IPR036097">
    <property type="entry name" value="HisK_dim/P_sf"/>
</dbReference>
<sequence>MTRRLLLSYLSLMLLVLLALEVPFGILYARSELSRFTHAAQQGAITFAAVCEEKMEHGLTADLPELARAYGRRTGSRVLVADQKGVVLTETAALHLVGKDLSAEPDISAALHDRPAVATRDDPSTNGEVLFVTVPGGSDATVPCVVRTVYPLSPIRAKADATWLALALIGLGALATVALIGFVLARSITRPVRDLERATAQLAEGRLTDPPATDHGPPELRRLAASFTKTATRLQHVIQAQQAFASEASHQLKTPLTSLRLRLENFEPHLAPCAQDSLDKALAETERLSRMVQGLLALARLENSAIRPEAVDLDAVVADRAAIWTAFADEQQVGIIVSGATRARVWALPGALEQIIDNLLSNALRVSPPGTAVTLTTVIVPGEGSRTPPVAELHVIDQGPGMTAAERLRAFDRFWRAPAADHDGTGLGLPMVRQLTRAGGGEITLEAAPGGGLDAVVRLRRAESHPHGNAPVSQRTPTAQAARLTPPPTTARGRHGDGPEPPTGGANRPARRNAATEKPRRTTACGPPP</sequence>
<keyword evidence="5" id="KW-0808">Transferase</keyword>
<organism evidence="15 16">
    <name type="scientific">Streptomyces rameus</name>
    <dbReference type="NCBI Taxonomy" id="68261"/>
    <lineage>
        <taxon>Bacteria</taxon>
        <taxon>Bacillati</taxon>
        <taxon>Actinomycetota</taxon>
        <taxon>Actinomycetes</taxon>
        <taxon>Kitasatosporales</taxon>
        <taxon>Streptomycetaceae</taxon>
        <taxon>Streptomyces</taxon>
    </lineage>
</organism>
<evidence type="ECO:0000256" key="2">
    <source>
        <dbReference type="ARBA" id="ARBA00004236"/>
    </source>
</evidence>
<evidence type="ECO:0000256" key="9">
    <source>
        <dbReference type="ARBA" id="ARBA00023012"/>
    </source>
</evidence>
<dbReference type="InterPro" id="IPR004358">
    <property type="entry name" value="Sig_transdc_His_kin-like_C"/>
</dbReference>
<protein>
    <recommendedName>
        <fullName evidence="3">histidine kinase</fullName>
        <ecNumber evidence="3">2.7.13.3</ecNumber>
    </recommendedName>
</protein>
<dbReference type="SMART" id="SM00387">
    <property type="entry name" value="HATPase_c"/>
    <property type="match status" value="1"/>
</dbReference>
<comment type="subcellular location">
    <subcellularLocation>
        <location evidence="2">Cell membrane</location>
    </subcellularLocation>
</comment>
<dbReference type="PRINTS" id="PR00344">
    <property type="entry name" value="BCTRLSENSOR"/>
</dbReference>
<proteinExistence type="predicted"/>
<keyword evidence="10 12" id="KW-0472">Membrane</keyword>
<dbReference type="Pfam" id="PF02518">
    <property type="entry name" value="HATPase_c"/>
    <property type="match status" value="1"/>
</dbReference>
<dbReference type="Proteomes" id="UP001500893">
    <property type="component" value="Unassembled WGS sequence"/>
</dbReference>
<dbReference type="GO" id="GO:0016301">
    <property type="term" value="F:kinase activity"/>
    <property type="evidence" value="ECO:0007669"/>
    <property type="project" value="UniProtKB-KW"/>
</dbReference>
<dbReference type="SUPFAM" id="SSF158472">
    <property type="entry name" value="HAMP domain-like"/>
    <property type="match status" value="1"/>
</dbReference>
<feature type="domain" description="HAMP" evidence="14">
    <location>
        <begin position="186"/>
        <end position="239"/>
    </location>
</feature>
<comment type="catalytic activity">
    <reaction evidence="1">
        <text>ATP + protein L-histidine = ADP + protein N-phospho-L-histidine.</text>
        <dbReference type="EC" id="2.7.13.3"/>
    </reaction>
</comment>
<dbReference type="RefSeq" id="WP_345049836.1">
    <property type="nucleotide sequence ID" value="NZ_BAAAVM010000027.1"/>
</dbReference>
<dbReference type="InterPro" id="IPR036890">
    <property type="entry name" value="HATPase_C_sf"/>
</dbReference>
<dbReference type="InterPro" id="IPR050428">
    <property type="entry name" value="TCS_sensor_his_kinase"/>
</dbReference>
<reference evidence="16" key="1">
    <citation type="journal article" date="2019" name="Int. J. Syst. Evol. Microbiol.">
        <title>The Global Catalogue of Microorganisms (GCM) 10K type strain sequencing project: providing services to taxonomists for standard genome sequencing and annotation.</title>
        <authorList>
            <consortium name="The Broad Institute Genomics Platform"/>
            <consortium name="The Broad Institute Genome Sequencing Center for Infectious Disease"/>
            <person name="Wu L."/>
            <person name="Ma J."/>
        </authorList>
    </citation>
    <scope>NUCLEOTIDE SEQUENCE [LARGE SCALE GENOMIC DNA]</scope>
    <source>
        <strain evidence="16">JCM 11574</strain>
    </source>
</reference>
<dbReference type="SMART" id="SM00304">
    <property type="entry name" value="HAMP"/>
    <property type="match status" value="1"/>
</dbReference>
<dbReference type="InterPro" id="IPR005467">
    <property type="entry name" value="His_kinase_dom"/>
</dbReference>
<dbReference type="Pfam" id="PF00512">
    <property type="entry name" value="HisKA"/>
    <property type="match status" value="1"/>
</dbReference>
<keyword evidence="4" id="KW-0597">Phosphoprotein</keyword>
<evidence type="ECO:0000259" key="14">
    <source>
        <dbReference type="PROSITE" id="PS50885"/>
    </source>
</evidence>
<dbReference type="SMART" id="SM00388">
    <property type="entry name" value="HisKA"/>
    <property type="match status" value="1"/>
</dbReference>
<evidence type="ECO:0000313" key="15">
    <source>
        <dbReference type="EMBL" id="GAA3136608.1"/>
    </source>
</evidence>
<dbReference type="Pfam" id="PF00672">
    <property type="entry name" value="HAMP"/>
    <property type="match status" value="1"/>
</dbReference>
<dbReference type="EMBL" id="BAAAVM010000027">
    <property type="protein sequence ID" value="GAA3136608.1"/>
    <property type="molecule type" value="Genomic_DNA"/>
</dbReference>
<dbReference type="SUPFAM" id="SSF55874">
    <property type="entry name" value="ATPase domain of HSP90 chaperone/DNA topoisomerase II/histidine kinase"/>
    <property type="match status" value="1"/>
</dbReference>
<evidence type="ECO:0000256" key="12">
    <source>
        <dbReference type="SAM" id="Phobius"/>
    </source>
</evidence>
<keyword evidence="6 12" id="KW-0812">Transmembrane</keyword>
<keyword evidence="8 12" id="KW-1133">Transmembrane helix</keyword>
<dbReference type="CDD" id="cd06225">
    <property type="entry name" value="HAMP"/>
    <property type="match status" value="1"/>
</dbReference>
<accession>A0ABP6N4W4</accession>
<evidence type="ECO:0000256" key="3">
    <source>
        <dbReference type="ARBA" id="ARBA00012438"/>
    </source>
</evidence>
<keyword evidence="9" id="KW-0902">Two-component regulatory system</keyword>
<dbReference type="PROSITE" id="PS50109">
    <property type="entry name" value="HIS_KIN"/>
    <property type="match status" value="1"/>
</dbReference>
<dbReference type="Gene3D" id="3.30.565.10">
    <property type="entry name" value="Histidine kinase-like ATPase, C-terminal domain"/>
    <property type="match status" value="1"/>
</dbReference>
<keyword evidence="16" id="KW-1185">Reference proteome</keyword>
<dbReference type="InterPro" id="IPR003661">
    <property type="entry name" value="HisK_dim/P_dom"/>
</dbReference>
<dbReference type="Gene3D" id="6.10.340.10">
    <property type="match status" value="1"/>
</dbReference>
<comment type="caution">
    <text evidence="15">The sequence shown here is derived from an EMBL/GenBank/DDBJ whole genome shotgun (WGS) entry which is preliminary data.</text>
</comment>
<name>A0ABP6N4W4_9ACTN</name>
<gene>
    <name evidence="15" type="ORF">GCM10010521_23480</name>
</gene>
<feature type="domain" description="Histidine kinase" evidence="13">
    <location>
        <begin position="247"/>
        <end position="463"/>
    </location>
</feature>
<dbReference type="PROSITE" id="PS50885">
    <property type="entry name" value="HAMP"/>
    <property type="match status" value="1"/>
</dbReference>
<evidence type="ECO:0000256" key="10">
    <source>
        <dbReference type="ARBA" id="ARBA00023136"/>
    </source>
</evidence>
<evidence type="ECO:0000256" key="4">
    <source>
        <dbReference type="ARBA" id="ARBA00022553"/>
    </source>
</evidence>
<evidence type="ECO:0000313" key="16">
    <source>
        <dbReference type="Proteomes" id="UP001500893"/>
    </source>
</evidence>
<evidence type="ECO:0000256" key="1">
    <source>
        <dbReference type="ARBA" id="ARBA00000085"/>
    </source>
</evidence>
<dbReference type="InterPro" id="IPR003660">
    <property type="entry name" value="HAMP_dom"/>
</dbReference>
<dbReference type="EC" id="2.7.13.3" evidence="3"/>
<dbReference type="CDD" id="cd00082">
    <property type="entry name" value="HisKA"/>
    <property type="match status" value="1"/>
</dbReference>
<feature type="transmembrane region" description="Helical" evidence="12">
    <location>
        <begin position="163"/>
        <end position="185"/>
    </location>
</feature>
<dbReference type="PANTHER" id="PTHR45436:SF5">
    <property type="entry name" value="SENSOR HISTIDINE KINASE TRCS"/>
    <property type="match status" value="1"/>
</dbReference>
<dbReference type="PANTHER" id="PTHR45436">
    <property type="entry name" value="SENSOR HISTIDINE KINASE YKOH"/>
    <property type="match status" value="1"/>
</dbReference>
<evidence type="ECO:0000259" key="13">
    <source>
        <dbReference type="PROSITE" id="PS50109"/>
    </source>
</evidence>
<feature type="region of interest" description="Disordered" evidence="11">
    <location>
        <begin position="464"/>
        <end position="529"/>
    </location>
</feature>
<dbReference type="InterPro" id="IPR003594">
    <property type="entry name" value="HATPase_dom"/>
</dbReference>
<dbReference type="SUPFAM" id="SSF47384">
    <property type="entry name" value="Homodimeric domain of signal transducing histidine kinase"/>
    <property type="match status" value="1"/>
</dbReference>
<dbReference type="Gene3D" id="1.10.287.130">
    <property type="match status" value="1"/>
</dbReference>
<evidence type="ECO:0000256" key="5">
    <source>
        <dbReference type="ARBA" id="ARBA00022679"/>
    </source>
</evidence>
<evidence type="ECO:0000256" key="8">
    <source>
        <dbReference type="ARBA" id="ARBA00022989"/>
    </source>
</evidence>
<evidence type="ECO:0000256" key="7">
    <source>
        <dbReference type="ARBA" id="ARBA00022777"/>
    </source>
</evidence>
<evidence type="ECO:0000256" key="6">
    <source>
        <dbReference type="ARBA" id="ARBA00022692"/>
    </source>
</evidence>
<keyword evidence="7 15" id="KW-0418">Kinase</keyword>